<keyword evidence="1" id="KW-1133">Transmembrane helix</keyword>
<evidence type="ECO:0000313" key="3">
    <source>
        <dbReference type="Proteomes" id="UP000034676"/>
    </source>
</evidence>
<comment type="caution">
    <text evidence="2">The sequence shown here is derived from an EMBL/GenBank/DDBJ whole genome shotgun (WGS) entry which is preliminary data.</text>
</comment>
<gene>
    <name evidence="2" type="ORF">UU42_C0013G0013</name>
</gene>
<accession>A0A0G0XTZ9</accession>
<keyword evidence="1" id="KW-0812">Transmembrane</keyword>
<feature type="transmembrane region" description="Helical" evidence="1">
    <location>
        <begin position="396"/>
        <end position="414"/>
    </location>
</feature>
<dbReference type="Proteomes" id="UP000034676">
    <property type="component" value="Unassembled WGS sequence"/>
</dbReference>
<feature type="transmembrane region" description="Helical" evidence="1">
    <location>
        <begin position="83"/>
        <end position="104"/>
    </location>
</feature>
<feature type="transmembrane region" description="Helical" evidence="1">
    <location>
        <begin position="169"/>
        <end position="196"/>
    </location>
</feature>
<feature type="transmembrane region" description="Helical" evidence="1">
    <location>
        <begin position="366"/>
        <end position="389"/>
    </location>
</feature>
<keyword evidence="1" id="KW-0472">Membrane</keyword>
<sequence>MKYRKLLLPLCIVLFTIFAYRNSFNQFFLQDEWLSSGVFLYYEKIGLLWRMFLPFKGFLAHFNPLNTLFFLGERHYFQFHYEYYALMSILTHAINGVILSFFVYRLTKKWIIAFPVAFLFVVNSIPREAITWIAGGNGLLQTTTLFLLSLHFLYSYIQTRDRRFLLLTMTAFFLSLFFKEDLVFLFIGIPSFYLILEKRSKRSLMRTILLALIATAVIFLGIRLFLVSMGLYAYEEVVDVSTANMFVYPFRIITMPLRMLTQSFVPESFVLSAARFITHLGYPQFVTKGEANPFISETIVADLILYIGAVVFFSIAVKICKILWQRKEKNLLKLAIFSIVLIVESAVSYVFVPGRAGFFSIFPSRYLYISSIGASIFLVLMVFAMWTSIKKFSRRVLWFGYGAGIGFIVIFHFVRLQQAISNLSEVGTLRKSLLTTMSTRYPVLPQKVIIFSESNRAYYGSPPDEHTLPVQSGFGQMLLVWYDATENFPACLFEKLYLYERLSQGYRECDGRGFGYFREKDKLMETVNKFDLPPESVIGFSYSARTQAFEDITDEIRKEIDL</sequence>
<feature type="transmembrane region" description="Helical" evidence="1">
    <location>
        <begin position="47"/>
        <end position="71"/>
    </location>
</feature>
<evidence type="ECO:0000256" key="1">
    <source>
        <dbReference type="SAM" id="Phobius"/>
    </source>
</evidence>
<evidence type="ECO:0000313" key="2">
    <source>
        <dbReference type="EMBL" id="KKR91382.1"/>
    </source>
</evidence>
<feature type="transmembrane region" description="Helical" evidence="1">
    <location>
        <begin position="331"/>
        <end position="351"/>
    </location>
</feature>
<feature type="transmembrane region" description="Helical" evidence="1">
    <location>
        <begin position="208"/>
        <end position="234"/>
    </location>
</feature>
<dbReference type="EMBL" id="LCAO01000013">
    <property type="protein sequence ID" value="KKR91382.1"/>
    <property type="molecule type" value="Genomic_DNA"/>
</dbReference>
<dbReference type="AlphaFoldDB" id="A0A0G0XTZ9"/>
<evidence type="ECO:0008006" key="4">
    <source>
        <dbReference type="Google" id="ProtNLM"/>
    </source>
</evidence>
<organism evidence="2 3">
    <name type="scientific">Candidatus Woesebacteria bacterium GW2011_GWA1_41_13b</name>
    <dbReference type="NCBI Taxonomy" id="1618555"/>
    <lineage>
        <taxon>Bacteria</taxon>
        <taxon>Candidatus Woeseibacteriota</taxon>
    </lineage>
</organism>
<reference evidence="2 3" key="1">
    <citation type="journal article" date="2015" name="Nature">
        <title>rRNA introns, odd ribosomes, and small enigmatic genomes across a large radiation of phyla.</title>
        <authorList>
            <person name="Brown C.T."/>
            <person name="Hug L.A."/>
            <person name="Thomas B.C."/>
            <person name="Sharon I."/>
            <person name="Castelle C.J."/>
            <person name="Singh A."/>
            <person name="Wilkins M.J."/>
            <person name="Williams K.H."/>
            <person name="Banfield J.F."/>
        </authorList>
    </citation>
    <scope>NUCLEOTIDE SEQUENCE [LARGE SCALE GENOMIC DNA]</scope>
</reference>
<feature type="transmembrane region" description="Helical" evidence="1">
    <location>
        <begin position="303"/>
        <end position="324"/>
    </location>
</feature>
<name>A0A0G0XTZ9_9BACT</name>
<protein>
    <recommendedName>
        <fullName evidence="4">Glycosyltransferase RgtA/B/C/D-like domain-containing protein</fullName>
    </recommendedName>
</protein>
<proteinExistence type="predicted"/>
<feature type="transmembrane region" description="Helical" evidence="1">
    <location>
        <begin position="110"/>
        <end position="126"/>
    </location>
</feature>
<feature type="transmembrane region" description="Helical" evidence="1">
    <location>
        <begin position="138"/>
        <end position="157"/>
    </location>
</feature>